<gene>
    <name evidence="1" type="ORF">CHS0354_036108</name>
</gene>
<reference evidence="1" key="3">
    <citation type="submission" date="2023-05" db="EMBL/GenBank/DDBJ databases">
        <authorList>
            <person name="Smith C.H."/>
        </authorList>
    </citation>
    <scope>NUCLEOTIDE SEQUENCE</scope>
    <source>
        <strain evidence="1">CHS0354</strain>
        <tissue evidence="1">Mantle</tissue>
    </source>
</reference>
<reference evidence="1" key="1">
    <citation type="journal article" date="2021" name="Genome Biol. Evol.">
        <title>A High-Quality Reference Genome for a Parasitic Bivalve with Doubly Uniparental Inheritance (Bivalvia: Unionida).</title>
        <authorList>
            <person name="Smith C.H."/>
        </authorList>
    </citation>
    <scope>NUCLEOTIDE SEQUENCE</scope>
    <source>
        <strain evidence="1">CHS0354</strain>
    </source>
</reference>
<dbReference type="Proteomes" id="UP001195483">
    <property type="component" value="Unassembled WGS sequence"/>
</dbReference>
<evidence type="ECO:0000313" key="1">
    <source>
        <dbReference type="EMBL" id="KAK3603186.1"/>
    </source>
</evidence>
<sequence>MYTPLPTSCPVTVTHTPFVYGSFDPTKTTTDNPNQHFVWSANFLCKTSDSHKGTYSRTQDFASLAYATSKVYYDYDNKLVAVKERRLNKTASFTTDTWKIMQYSEAISYTIENGRCQRLPLADKMPSQCIPDQAVSLGTHKYPGFVAEVWFVKDNNTGRSTRYGVTIDSCMSVTESYITKGPEYTYVTSLYENMTQSIDDPSVFVPPSFCPRAAHRIRERLLEWRSLFPITVVHRMDRNN</sequence>
<organism evidence="1 2">
    <name type="scientific">Potamilus streckersoni</name>
    <dbReference type="NCBI Taxonomy" id="2493646"/>
    <lineage>
        <taxon>Eukaryota</taxon>
        <taxon>Metazoa</taxon>
        <taxon>Spiralia</taxon>
        <taxon>Lophotrochozoa</taxon>
        <taxon>Mollusca</taxon>
        <taxon>Bivalvia</taxon>
        <taxon>Autobranchia</taxon>
        <taxon>Heteroconchia</taxon>
        <taxon>Palaeoheterodonta</taxon>
        <taxon>Unionida</taxon>
        <taxon>Unionoidea</taxon>
        <taxon>Unionidae</taxon>
        <taxon>Ambleminae</taxon>
        <taxon>Lampsilini</taxon>
        <taxon>Potamilus</taxon>
    </lineage>
</organism>
<dbReference type="AlphaFoldDB" id="A0AAE0T3Q6"/>
<dbReference type="GO" id="GO:0007160">
    <property type="term" value="P:cell-matrix adhesion"/>
    <property type="evidence" value="ECO:0007669"/>
    <property type="project" value="InterPro"/>
</dbReference>
<dbReference type="EMBL" id="JAEAOA010002119">
    <property type="protein sequence ID" value="KAK3603186.1"/>
    <property type="molecule type" value="Genomic_DNA"/>
</dbReference>
<dbReference type="PANTHER" id="PTHR10697">
    <property type="entry name" value="MAMMALIAN EPENDYMIN-RELATED PROTEIN 1"/>
    <property type="match status" value="1"/>
</dbReference>
<dbReference type="PANTHER" id="PTHR10697:SF13">
    <property type="entry name" value="RICIN B LECTIN DOMAIN-CONTAINING PROTEIN"/>
    <property type="match status" value="1"/>
</dbReference>
<dbReference type="GO" id="GO:0005576">
    <property type="term" value="C:extracellular region"/>
    <property type="evidence" value="ECO:0007669"/>
    <property type="project" value="InterPro"/>
</dbReference>
<evidence type="ECO:0000313" key="2">
    <source>
        <dbReference type="Proteomes" id="UP001195483"/>
    </source>
</evidence>
<dbReference type="GO" id="GO:0005764">
    <property type="term" value="C:lysosome"/>
    <property type="evidence" value="ECO:0007669"/>
    <property type="project" value="TreeGrafter"/>
</dbReference>
<dbReference type="GO" id="GO:0005509">
    <property type="term" value="F:calcium ion binding"/>
    <property type="evidence" value="ECO:0007669"/>
    <property type="project" value="InterPro"/>
</dbReference>
<protein>
    <submittedName>
        <fullName evidence="1">Uncharacterized protein</fullName>
    </submittedName>
</protein>
<comment type="caution">
    <text evidence="1">The sequence shown here is derived from an EMBL/GenBank/DDBJ whole genome shotgun (WGS) entry which is preliminary data.</text>
</comment>
<proteinExistence type="predicted"/>
<reference evidence="1" key="2">
    <citation type="journal article" date="2021" name="Genome Biol. Evol.">
        <title>Developing a high-quality reference genome for a parasitic bivalve with doubly uniparental inheritance (Bivalvia: Unionida).</title>
        <authorList>
            <person name="Smith C.H."/>
        </authorList>
    </citation>
    <scope>NUCLEOTIDE SEQUENCE</scope>
    <source>
        <strain evidence="1">CHS0354</strain>
        <tissue evidence="1">Mantle</tissue>
    </source>
</reference>
<accession>A0AAE0T3Q6</accession>
<dbReference type="InterPro" id="IPR001299">
    <property type="entry name" value="Ependymin"/>
</dbReference>
<keyword evidence="2" id="KW-1185">Reference proteome</keyword>
<dbReference type="Pfam" id="PF00811">
    <property type="entry name" value="Ependymin"/>
    <property type="match status" value="1"/>
</dbReference>
<name>A0AAE0T3Q6_9BIVA</name>